<dbReference type="Pfam" id="PF14331">
    <property type="entry name" value="IcmF-related_N"/>
    <property type="match status" value="1"/>
</dbReference>
<evidence type="ECO:0000256" key="2">
    <source>
        <dbReference type="SAM" id="Phobius"/>
    </source>
</evidence>
<gene>
    <name evidence="6" type="primary">tssM</name>
    <name evidence="6" type="ORF">KDA27_22540</name>
</gene>
<accession>A0A956NGW6</accession>
<dbReference type="SUPFAM" id="SSF52540">
    <property type="entry name" value="P-loop containing nucleoside triphosphate hydrolases"/>
    <property type="match status" value="1"/>
</dbReference>
<dbReference type="Pfam" id="PF06761">
    <property type="entry name" value="IcmF-related"/>
    <property type="match status" value="1"/>
</dbReference>
<dbReference type="InterPro" id="IPR009612">
    <property type="entry name" value="IcmF-rel"/>
</dbReference>
<feature type="domain" description="IcmF-related" evidence="4">
    <location>
        <begin position="511"/>
        <end position="785"/>
    </location>
</feature>
<evidence type="ECO:0000313" key="7">
    <source>
        <dbReference type="Proteomes" id="UP000739538"/>
    </source>
</evidence>
<dbReference type="Proteomes" id="UP000739538">
    <property type="component" value="Unassembled WGS sequence"/>
</dbReference>
<evidence type="ECO:0000259" key="4">
    <source>
        <dbReference type="Pfam" id="PF06761"/>
    </source>
</evidence>
<evidence type="ECO:0000313" key="6">
    <source>
        <dbReference type="EMBL" id="MCA9758592.1"/>
    </source>
</evidence>
<evidence type="ECO:0000259" key="3">
    <source>
        <dbReference type="Pfam" id="PF06744"/>
    </source>
</evidence>
<name>A0A956NGW6_UNCEI</name>
<feature type="domain" description="Type VI secretion system IcmF C-terminal" evidence="3">
    <location>
        <begin position="1007"/>
        <end position="1092"/>
    </location>
</feature>
<protein>
    <submittedName>
        <fullName evidence="6">Type VI secretion system membrane subunit TssM</fullName>
    </submittedName>
</protein>
<reference evidence="6" key="2">
    <citation type="journal article" date="2021" name="Microbiome">
        <title>Successional dynamics and alternative stable states in a saline activated sludge microbial community over 9 years.</title>
        <authorList>
            <person name="Wang Y."/>
            <person name="Ye J."/>
            <person name="Ju F."/>
            <person name="Liu L."/>
            <person name="Boyd J.A."/>
            <person name="Deng Y."/>
            <person name="Parks D.H."/>
            <person name="Jiang X."/>
            <person name="Yin X."/>
            <person name="Woodcroft B.J."/>
            <person name="Tyson G.W."/>
            <person name="Hugenholtz P."/>
            <person name="Polz M.F."/>
            <person name="Zhang T."/>
        </authorList>
    </citation>
    <scope>NUCLEOTIDE SEQUENCE</scope>
    <source>
        <strain evidence="6">HKST-UBA02</strain>
    </source>
</reference>
<keyword evidence="2" id="KW-0812">Transmembrane</keyword>
<dbReference type="InterPro" id="IPR027417">
    <property type="entry name" value="P-loop_NTPase"/>
</dbReference>
<comment type="caution">
    <text evidence="6">The sequence shown here is derived from an EMBL/GenBank/DDBJ whole genome shotgun (WGS) entry which is preliminary data.</text>
</comment>
<keyword evidence="1" id="KW-0175">Coiled coil</keyword>
<feature type="coiled-coil region" evidence="1">
    <location>
        <begin position="818"/>
        <end position="845"/>
    </location>
</feature>
<dbReference type="PANTHER" id="PTHR36153:SF1">
    <property type="entry name" value="TYPE VI SECRETION SYSTEM COMPONENT TSSM1"/>
    <property type="match status" value="1"/>
</dbReference>
<dbReference type="AlphaFoldDB" id="A0A956NGW6"/>
<feature type="transmembrane region" description="Helical" evidence="2">
    <location>
        <begin position="5"/>
        <end position="27"/>
    </location>
</feature>
<keyword evidence="2" id="KW-0472">Membrane</keyword>
<dbReference type="InterPro" id="IPR010623">
    <property type="entry name" value="IcmF_C"/>
</dbReference>
<dbReference type="InterPro" id="IPR017731">
    <property type="entry name" value="TssM1-like"/>
</dbReference>
<evidence type="ECO:0000256" key="1">
    <source>
        <dbReference type="SAM" id="Coils"/>
    </source>
</evidence>
<dbReference type="EMBL" id="JAGQHS010000189">
    <property type="protein sequence ID" value="MCA9758592.1"/>
    <property type="molecule type" value="Genomic_DNA"/>
</dbReference>
<feature type="transmembrane region" description="Helical" evidence="2">
    <location>
        <begin position="437"/>
        <end position="461"/>
    </location>
</feature>
<feature type="domain" description="Type VI secretion system component TssM1 N-terminal" evidence="5">
    <location>
        <begin position="188"/>
        <end position="441"/>
    </location>
</feature>
<dbReference type="InterPro" id="IPR053156">
    <property type="entry name" value="T6SS_TssM-like"/>
</dbReference>
<sequence length="1124" mass="124791">MFLSLFLRTLLPFGLPIVMISVVLMLARSRFPVLQRVPVWMYLVAIGLILLIWGLVLFLKWRKEKADAAAIEAGILATSAAPQADLAPARRAELEQLQKGMSEAIAELKAGPQGKKALYNIPWYMIIGPPAIGKTTAILNSGLNFPNMTTAKMLRGQGGTRNCDWWFSSDAILLDTAGRYAQSSDRKETEGEWFGFLDLLKKHRKKNPLNGLLVGYSFETLIDANDDKLIHDARELRQRIDETMSKIGWTFPVYLLFTKADLIAGFADFFASLSPSERNQVLGASFPIPLPHGQNPAAIFLAEFDDLVGRLREFRARRLARSSTAEDWGKIFMFPEEFAALRPRLHLFLETLFEKNPFNVDQPLFRGAYISSGKQMGTPLDLVVRNIQGILGGYGAADAMEQQQEKEDAYFVRDLFAKLLKSDQDVAQRSRSGANKWFRLQLVLSGLALLAAIVASTYVLVSYSRLSHRMSSARHAFEAFEQNTGDLAPNVETIDELDKLRGTVGGSWHAWPLSVASNVRVTGNELYLDALRERVLTPIEDDVAESLDDSADLDSDEIRRSLRAELLMLHPDQRGKIGDESDLANALFDFHVDGAAEDPERRPVFEEMCKDFLEAGEPIHEPDVRDRVVRKGARALRNTHTAEAFFDGIVLGASREHEDLDLTMRSMAGATQDILQTDEKIRAAFTKAGWSSYVGDRIGNVRSVIESDNKLIELAGESPSETTPKKEDLVELYVDAFPSEWADFLESVKVKSYTSCDDADDDFKELKSRRGSPIVKVLETLAEQGDFGPLSSEVGAVEQSVAPVIQFIKAKGDEDTPFDDYRKSLDDLHDEIAECAENRDEFEYDTKASRKAKEKVEDFVSGYEGDDLPDALQEFLEGPITEADRLLSKVEVIVKAGAVNDAWEKQVYDDYKSGIQGHYPFGSGSSASVNDIGKVLQNGGGLDSFEAAMNDEKITPSAGIAAALRAADDIRRNLDIRPDQLSATFNAKLLPPQTIKGRGDETLRVLDQVVLTVNGKELTGRPANRDADFRWSTDAEDTRCSLVLRHTSASRVLGQVESEDNVWSWFRLIDQGKATPDGDAVIVTWEFEDIGVAIPVRITMRNGGDCPFVGGSKFRRFSLPATAN</sequence>
<dbReference type="PANTHER" id="PTHR36153">
    <property type="entry name" value="INNER MEMBRANE PROTEIN-RELATED"/>
    <property type="match status" value="1"/>
</dbReference>
<dbReference type="NCBIfam" id="TIGR03348">
    <property type="entry name" value="VI_IcmF"/>
    <property type="match status" value="1"/>
</dbReference>
<organism evidence="6 7">
    <name type="scientific">Eiseniibacteriota bacterium</name>
    <dbReference type="NCBI Taxonomy" id="2212470"/>
    <lineage>
        <taxon>Bacteria</taxon>
        <taxon>Candidatus Eiseniibacteriota</taxon>
    </lineage>
</organism>
<keyword evidence="2" id="KW-1133">Transmembrane helix</keyword>
<feature type="transmembrane region" description="Helical" evidence="2">
    <location>
        <begin position="39"/>
        <end position="59"/>
    </location>
</feature>
<evidence type="ECO:0000259" key="5">
    <source>
        <dbReference type="Pfam" id="PF14331"/>
    </source>
</evidence>
<proteinExistence type="predicted"/>
<reference evidence="6" key="1">
    <citation type="submission" date="2020-04" db="EMBL/GenBank/DDBJ databases">
        <authorList>
            <person name="Zhang T."/>
        </authorList>
    </citation>
    <scope>NUCLEOTIDE SEQUENCE</scope>
    <source>
        <strain evidence="6">HKST-UBA02</strain>
    </source>
</reference>
<dbReference type="InterPro" id="IPR025743">
    <property type="entry name" value="TssM1_N"/>
</dbReference>
<dbReference type="Pfam" id="PF06744">
    <property type="entry name" value="IcmF_C"/>
    <property type="match status" value="1"/>
</dbReference>